<dbReference type="InterPro" id="IPR022154">
    <property type="entry name" value="TRAK1/2_C"/>
</dbReference>
<dbReference type="Pfam" id="PF12448">
    <property type="entry name" value="Milton"/>
    <property type="match status" value="1"/>
</dbReference>
<evidence type="ECO:0000313" key="8">
    <source>
        <dbReference type="EMBL" id="ODM92070.1"/>
    </source>
</evidence>
<comment type="caution">
    <text evidence="8">The sequence shown here is derived from an EMBL/GenBank/DDBJ whole genome shotgun (WGS) entry which is preliminary data.</text>
</comment>
<evidence type="ECO:0000256" key="4">
    <source>
        <dbReference type="ARBA" id="ARBA00023128"/>
    </source>
</evidence>
<accession>A0A1D2MGF4</accession>
<dbReference type="GO" id="GO:0006605">
    <property type="term" value="P:protein targeting"/>
    <property type="evidence" value="ECO:0007669"/>
    <property type="project" value="TreeGrafter"/>
</dbReference>
<name>A0A1D2MGF4_ORCCI</name>
<keyword evidence="9" id="KW-1185">Reference proteome</keyword>
<evidence type="ECO:0000313" key="9">
    <source>
        <dbReference type="Proteomes" id="UP000094527"/>
    </source>
</evidence>
<dbReference type="GO" id="GO:0047496">
    <property type="term" value="P:vesicle transport along microtubule"/>
    <property type="evidence" value="ECO:0007669"/>
    <property type="project" value="TreeGrafter"/>
</dbReference>
<evidence type="ECO:0000256" key="2">
    <source>
        <dbReference type="ARBA" id="ARBA00007007"/>
    </source>
</evidence>
<feature type="coiled-coil region" evidence="5">
    <location>
        <begin position="69"/>
        <end position="110"/>
    </location>
</feature>
<evidence type="ECO:0000256" key="5">
    <source>
        <dbReference type="SAM" id="Coils"/>
    </source>
</evidence>
<dbReference type="Proteomes" id="UP000094527">
    <property type="component" value="Unassembled WGS sequence"/>
</dbReference>
<comment type="subcellular location">
    <subcellularLocation>
        <location evidence="1">Mitochondrion</location>
    </subcellularLocation>
</comment>
<dbReference type="Pfam" id="PF04849">
    <property type="entry name" value="HAP1_N"/>
    <property type="match status" value="1"/>
</dbReference>
<dbReference type="AlphaFoldDB" id="A0A1D2MGF4"/>
<comment type="similarity">
    <text evidence="2">Belongs to the milton family.</text>
</comment>
<feature type="compositionally biased region" description="Polar residues" evidence="6">
    <location>
        <begin position="538"/>
        <end position="553"/>
    </location>
</feature>
<proteinExistence type="inferred from homology"/>
<dbReference type="GO" id="GO:0005739">
    <property type="term" value="C:mitochondrion"/>
    <property type="evidence" value="ECO:0007669"/>
    <property type="project" value="UniProtKB-SubCell"/>
</dbReference>
<dbReference type="STRING" id="48709.A0A1D2MGF4"/>
<organism evidence="8 9">
    <name type="scientific">Orchesella cincta</name>
    <name type="common">Springtail</name>
    <name type="synonym">Podura cincta</name>
    <dbReference type="NCBI Taxonomy" id="48709"/>
    <lineage>
        <taxon>Eukaryota</taxon>
        <taxon>Metazoa</taxon>
        <taxon>Ecdysozoa</taxon>
        <taxon>Arthropoda</taxon>
        <taxon>Hexapoda</taxon>
        <taxon>Collembola</taxon>
        <taxon>Entomobryomorpha</taxon>
        <taxon>Entomobryoidea</taxon>
        <taxon>Orchesellidae</taxon>
        <taxon>Orchesellinae</taxon>
        <taxon>Orchesella</taxon>
    </lineage>
</organism>
<keyword evidence="3 5" id="KW-0175">Coiled coil</keyword>
<evidence type="ECO:0000256" key="3">
    <source>
        <dbReference type="ARBA" id="ARBA00023054"/>
    </source>
</evidence>
<dbReference type="PANTHER" id="PTHR15751">
    <property type="entry name" value="TRAFFICKING KINESIN-BINDING PROTEIN"/>
    <property type="match status" value="1"/>
</dbReference>
<dbReference type="OMA" id="NKESVEC"/>
<evidence type="ECO:0000259" key="7">
    <source>
        <dbReference type="SMART" id="SM01424"/>
    </source>
</evidence>
<dbReference type="PANTHER" id="PTHR15751:SF12">
    <property type="entry name" value="TRAFFICKING KINESIN-BINDING PROTEIN MILT"/>
    <property type="match status" value="1"/>
</dbReference>
<dbReference type="SMART" id="SM01424">
    <property type="entry name" value="HAP1_N"/>
    <property type="match status" value="1"/>
</dbReference>
<feature type="region of interest" description="Disordered" evidence="6">
    <location>
        <begin position="538"/>
        <end position="562"/>
    </location>
</feature>
<dbReference type="InterPro" id="IPR051946">
    <property type="entry name" value="Intracell_Traff-Reg"/>
</dbReference>
<gene>
    <name evidence="8" type="ORF">Ocin01_14607</name>
</gene>
<dbReference type="GO" id="GO:0017022">
    <property type="term" value="F:myosin binding"/>
    <property type="evidence" value="ECO:0007669"/>
    <property type="project" value="TreeGrafter"/>
</dbReference>
<evidence type="ECO:0000256" key="6">
    <source>
        <dbReference type="SAM" id="MobiDB-lite"/>
    </source>
</evidence>
<dbReference type="GO" id="GO:0048311">
    <property type="term" value="P:mitochondrion distribution"/>
    <property type="evidence" value="ECO:0007669"/>
    <property type="project" value="TreeGrafter"/>
</dbReference>
<dbReference type="InterPro" id="IPR006933">
    <property type="entry name" value="HAP1_N"/>
</dbReference>
<feature type="domain" description="HAP1 N-terminal" evidence="7">
    <location>
        <begin position="14"/>
        <end position="297"/>
    </location>
</feature>
<feature type="coiled-coil region" evidence="5">
    <location>
        <begin position="154"/>
        <end position="297"/>
    </location>
</feature>
<evidence type="ECO:0000256" key="1">
    <source>
        <dbReference type="ARBA" id="ARBA00004173"/>
    </source>
</evidence>
<dbReference type="OrthoDB" id="10067624at2759"/>
<reference evidence="8 9" key="1">
    <citation type="journal article" date="2016" name="Genome Biol. Evol.">
        <title>Gene Family Evolution Reflects Adaptation to Soil Environmental Stressors in the Genome of the Collembolan Orchesella cincta.</title>
        <authorList>
            <person name="Faddeeva-Vakhrusheva A."/>
            <person name="Derks M.F."/>
            <person name="Anvar S.Y."/>
            <person name="Agamennone V."/>
            <person name="Suring W."/>
            <person name="Smit S."/>
            <person name="van Straalen N.M."/>
            <person name="Roelofs D."/>
        </authorList>
    </citation>
    <scope>NUCLEOTIDE SEQUENCE [LARGE SCALE GENOMIC DNA]</scope>
    <source>
        <tissue evidence="8">Mixed pool</tissue>
    </source>
</reference>
<dbReference type="EMBL" id="LJIJ01001337">
    <property type="protein sequence ID" value="ODM92070.1"/>
    <property type="molecule type" value="Genomic_DNA"/>
</dbReference>
<sequence length="651" mass="71741">MSSLNNSLRNDYIHESLPFSLHEIMTTITSFSEDVFESETGFDFKGEFNLLTVLSGERVSQMTKTYLDADALQKLLEEKEKDLELAARIGQQLLEQNRILEEKVAVLEAENKDNVESITQLKHDLQFKTQLLELYNESDSTENSKAGTPIGTVASVLERRVATLEEENKSLRNEASRMAEDVEKTEAEERYLVQDAIDKLSETNTRLTIISDDLQRKNEEAAAQQEEIFMLAEETKLFAETNKELLEENIELRNLVDELKTCRDELSTELVDMKDNYVEVVAILKETQDQLRDAQKKKEGGADVVSVFDSLAYEIESSVARQRRASDYFRRTFDTVRLANNKIAENMAASALMSSASSSGYLSGSSGLPSLESSQDAMNFQSNAASLVLSGSDLGSSICHTPGGSTPGSWKLPEKLQIVKPLEGSSTLQVWSALATPHLGNLLEKRPGVQMRVERPVGEIGMQTLLSLTEDEHSTLQNIVSTPAVFTFVTTTTCKDRGRGPQTSPIVSSCSVDGSSSLAIMPSASGSQHSMWPCETPKNSPIEGNTRPGSPNPFSHRGEDAASSNRTMKTLYSFYDSLCSKLVGLGSPSSSSSKDYVGSPQKYDLTTKLGRVEVAFESSRIRAPVKPGTGALDKILYGMEVEKRKKDGFTD</sequence>
<dbReference type="GO" id="GO:0031410">
    <property type="term" value="C:cytoplasmic vesicle"/>
    <property type="evidence" value="ECO:0007669"/>
    <property type="project" value="TreeGrafter"/>
</dbReference>
<protein>
    <submittedName>
        <fullName evidence="8">Trafficking kinesin-binding protein 1</fullName>
    </submittedName>
</protein>
<keyword evidence="4" id="KW-0496">Mitochondrion</keyword>